<keyword evidence="1" id="KW-0812">Transmembrane</keyword>
<accession>A0A916UKX8</accession>
<reference evidence="2" key="2">
    <citation type="submission" date="2020-09" db="EMBL/GenBank/DDBJ databases">
        <authorList>
            <person name="Sun Q."/>
            <person name="Zhou Y."/>
        </authorList>
    </citation>
    <scope>NUCLEOTIDE SEQUENCE</scope>
    <source>
        <strain evidence="2">CGMCC 1.12919</strain>
    </source>
</reference>
<sequence length="88" mass="9382">MGYSAFVSRIFAIAGAALGTLVWFILLLPARILLPRGARKGRGNAAQVAFSIALYLLVVGLLAGDYLRYGPQVASDPVRDEPGHSVVR</sequence>
<feature type="transmembrane region" description="Helical" evidence="1">
    <location>
        <begin position="6"/>
        <end position="28"/>
    </location>
</feature>
<gene>
    <name evidence="2" type="ORF">GCM10010994_39090</name>
</gene>
<evidence type="ECO:0000256" key="1">
    <source>
        <dbReference type="SAM" id="Phobius"/>
    </source>
</evidence>
<dbReference type="RefSeq" id="WP_188610855.1">
    <property type="nucleotide sequence ID" value="NZ_BMGG01000007.1"/>
</dbReference>
<protein>
    <submittedName>
        <fullName evidence="2">Uncharacterized protein</fullName>
    </submittedName>
</protein>
<organism evidence="2 3">
    <name type="scientific">Chelatococcus reniformis</name>
    <dbReference type="NCBI Taxonomy" id="1494448"/>
    <lineage>
        <taxon>Bacteria</taxon>
        <taxon>Pseudomonadati</taxon>
        <taxon>Pseudomonadota</taxon>
        <taxon>Alphaproteobacteria</taxon>
        <taxon>Hyphomicrobiales</taxon>
        <taxon>Chelatococcaceae</taxon>
        <taxon>Chelatococcus</taxon>
    </lineage>
</organism>
<proteinExistence type="predicted"/>
<dbReference type="Proteomes" id="UP000637002">
    <property type="component" value="Unassembled WGS sequence"/>
</dbReference>
<evidence type="ECO:0000313" key="3">
    <source>
        <dbReference type="Proteomes" id="UP000637002"/>
    </source>
</evidence>
<keyword evidence="1" id="KW-1133">Transmembrane helix</keyword>
<evidence type="ECO:0000313" key="2">
    <source>
        <dbReference type="EMBL" id="GGC76969.1"/>
    </source>
</evidence>
<keyword evidence="1" id="KW-0472">Membrane</keyword>
<keyword evidence="3" id="KW-1185">Reference proteome</keyword>
<reference evidence="2" key="1">
    <citation type="journal article" date="2014" name="Int. J. Syst. Evol. Microbiol.">
        <title>Complete genome sequence of Corynebacterium casei LMG S-19264T (=DSM 44701T), isolated from a smear-ripened cheese.</title>
        <authorList>
            <consortium name="US DOE Joint Genome Institute (JGI-PGF)"/>
            <person name="Walter F."/>
            <person name="Albersmeier A."/>
            <person name="Kalinowski J."/>
            <person name="Ruckert C."/>
        </authorList>
    </citation>
    <scope>NUCLEOTIDE SEQUENCE</scope>
    <source>
        <strain evidence="2">CGMCC 1.12919</strain>
    </source>
</reference>
<name>A0A916UKX8_9HYPH</name>
<dbReference type="AlphaFoldDB" id="A0A916UKX8"/>
<feature type="transmembrane region" description="Helical" evidence="1">
    <location>
        <begin position="48"/>
        <end position="67"/>
    </location>
</feature>
<dbReference type="EMBL" id="BMGG01000007">
    <property type="protein sequence ID" value="GGC76969.1"/>
    <property type="molecule type" value="Genomic_DNA"/>
</dbReference>
<comment type="caution">
    <text evidence="2">The sequence shown here is derived from an EMBL/GenBank/DDBJ whole genome shotgun (WGS) entry which is preliminary data.</text>
</comment>